<sequence length="163" mass="17416">MNGPAAFSHAISVSLFLGQRFSLLESYSGQATCAVKFQLFIRVDFYATNAYCLVHPSSGVQDVLLDAAIPNELSLPEEVQKQVKHPLGPCILSYIACTSSLMAASSLPPSVCDIFFIMWQLLVYGSIFNNKDMSSGSTARNAGSPGCPTSIVLCLMGVVLAVE</sequence>
<organism evidence="1 2">
    <name type="scientific">Triticum urartu</name>
    <name type="common">Red wild einkorn</name>
    <name type="synonym">Crithodium urartu</name>
    <dbReference type="NCBI Taxonomy" id="4572"/>
    <lineage>
        <taxon>Eukaryota</taxon>
        <taxon>Viridiplantae</taxon>
        <taxon>Streptophyta</taxon>
        <taxon>Embryophyta</taxon>
        <taxon>Tracheophyta</taxon>
        <taxon>Spermatophyta</taxon>
        <taxon>Magnoliopsida</taxon>
        <taxon>Liliopsida</taxon>
        <taxon>Poales</taxon>
        <taxon>Poaceae</taxon>
        <taxon>BOP clade</taxon>
        <taxon>Pooideae</taxon>
        <taxon>Triticodae</taxon>
        <taxon>Triticeae</taxon>
        <taxon>Triticinae</taxon>
        <taxon>Triticum</taxon>
    </lineage>
</organism>
<proteinExistence type="predicted"/>
<keyword evidence="2" id="KW-1185">Reference proteome</keyword>
<dbReference type="EnsemblPlants" id="TuG1812G0300004554.01.T02">
    <property type="protein sequence ID" value="TuG1812G0300004554.01.T02"/>
    <property type="gene ID" value="TuG1812G0300004554.01"/>
</dbReference>
<protein>
    <submittedName>
        <fullName evidence="1">Uncharacterized protein</fullName>
    </submittedName>
</protein>
<reference evidence="1" key="2">
    <citation type="submission" date="2018-03" db="EMBL/GenBank/DDBJ databases">
        <title>The Triticum urartu genome reveals the dynamic nature of wheat genome evolution.</title>
        <authorList>
            <person name="Ling H."/>
            <person name="Ma B."/>
            <person name="Shi X."/>
            <person name="Liu H."/>
            <person name="Dong L."/>
            <person name="Sun H."/>
            <person name="Cao Y."/>
            <person name="Gao Q."/>
            <person name="Zheng S."/>
            <person name="Li Y."/>
            <person name="Yu Y."/>
            <person name="Du H."/>
            <person name="Qi M."/>
            <person name="Li Y."/>
            <person name="Yu H."/>
            <person name="Cui Y."/>
            <person name="Wang N."/>
            <person name="Chen C."/>
            <person name="Wu H."/>
            <person name="Zhao Y."/>
            <person name="Zhang J."/>
            <person name="Li Y."/>
            <person name="Zhou W."/>
            <person name="Zhang B."/>
            <person name="Hu W."/>
            <person name="Eijk M."/>
            <person name="Tang J."/>
            <person name="Witsenboer H."/>
            <person name="Zhao S."/>
            <person name="Li Z."/>
            <person name="Zhang A."/>
            <person name="Wang D."/>
            <person name="Liang C."/>
        </authorList>
    </citation>
    <scope>NUCLEOTIDE SEQUENCE [LARGE SCALE GENOMIC DNA]</scope>
    <source>
        <strain evidence="1">cv. G1812</strain>
    </source>
</reference>
<evidence type="ECO:0000313" key="2">
    <source>
        <dbReference type="Proteomes" id="UP000015106"/>
    </source>
</evidence>
<reference evidence="2" key="1">
    <citation type="journal article" date="2013" name="Nature">
        <title>Draft genome of the wheat A-genome progenitor Triticum urartu.</title>
        <authorList>
            <person name="Ling H.Q."/>
            <person name="Zhao S."/>
            <person name="Liu D."/>
            <person name="Wang J."/>
            <person name="Sun H."/>
            <person name="Zhang C."/>
            <person name="Fan H."/>
            <person name="Li D."/>
            <person name="Dong L."/>
            <person name="Tao Y."/>
            <person name="Gao C."/>
            <person name="Wu H."/>
            <person name="Li Y."/>
            <person name="Cui Y."/>
            <person name="Guo X."/>
            <person name="Zheng S."/>
            <person name="Wang B."/>
            <person name="Yu K."/>
            <person name="Liang Q."/>
            <person name="Yang W."/>
            <person name="Lou X."/>
            <person name="Chen J."/>
            <person name="Feng M."/>
            <person name="Jian J."/>
            <person name="Zhang X."/>
            <person name="Luo G."/>
            <person name="Jiang Y."/>
            <person name="Liu J."/>
            <person name="Wang Z."/>
            <person name="Sha Y."/>
            <person name="Zhang B."/>
            <person name="Wu H."/>
            <person name="Tang D."/>
            <person name="Shen Q."/>
            <person name="Xue P."/>
            <person name="Zou S."/>
            <person name="Wang X."/>
            <person name="Liu X."/>
            <person name="Wang F."/>
            <person name="Yang Y."/>
            <person name="An X."/>
            <person name="Dong Z."/>
            <person name="Zhang K."/>
            <person name="Zhang X."/>
            <person name="Luo M.C."/>
            <person name="Dvorak J."/>
            <person name="Tong Y."/>
            <person name="Wang J."/>
            <person name="Yang H."/>
            <person name="Li Z."/>
            <person name="Wang D."/>
            <person name="Zhang A."/>
            <person name="Wang J."/>
        </authorList>
    </citation>
    <scope>NUCLEOTIDE SEQUENCE</scope>
    <source>
        <strain evidence="2">cv. G1812</strain>
    </source>
</reference>
<dbReference type="Gramene" id="TuG1812G0300004554.01.T02">
    <property type="protein sequence ID" value="TuG1812G0300004554.01.T02"/>
    <property type="gene ID" value="TuG1812G0300004554.01"/>
</dbReference>
<accession>A0A8R7PY90</accession>
<evidence type="ECO:0000313" key="1">
    <source>
        <dbReference type="EnsemblPlants" id="TuG1812G0300004554.01.T02"/>
    </source>
</evidence>
<reference evidence="1" key="3">
    <citation type="submission" date="2022-06" db="UniProtKB">
        <authorList>
            <consortium name="EnsemblPlants"/>
        </authorList>
    </citation>
    <scope>IDENTIFICATION</scope>
</reference>
<name>A0A8R7PY90_TRIUA</name>
<dbReference type="AlphaFoldDB" id="A0A8R7PY90"/>
<dbReference type="Proteomes" id="UP000015106">
    <property type="component" value="Chromosome 3"/>
</dbReference>